<evidence type="ECO:0000313" key="2">
    <source>
        <dbReference type="EMBL" id="PWN36462.1"/>
    </source>
</evidence>
<dbReference type="Proteomes" id="UP000245771">
    <property type="component" value="Unassembled WGS sequence"/>
</dbReference>
<gene>
    <name evidence="2" type="ORF">FA14DRAFT_845</name>
</gene>
<organism evidence="2 3">
    <name type="scientific">Meira miltonrushii</name>
    <dbReference type="NCBI Taxonomy" id="1280837"/>
    <lineage>
        <taxon>Eukaryota</taxon>
        <taxon>Fungi</taxon>
        <taxon>Dikarya</taxon>
        <taxon>Basidiomycota</taxon>
        <taxon>Ustilaginomycotina</taxon>
        <taxon>Exobasidiomycetes</taxon>
        <taxon>Exobasidiales</taxon>
        <taxon>Brachybasidiaceae</taxon>
        <taxon>Meira</taxon>
    </lineage>
</organism>
<dbReference type="AlphaFoldDB" id="A0A316VFV3"/>
<keyword evidence="3" id="KW-1185">Reference proteome</keyword>
<dbReference type="EMBL" id="KZ819602">
    <property type="protein sequence ID" value="PWN36462.1"/>
    <property type="molecule type" value="Genomic_DNA"/>
</dbReference>
<dbReference type="GeneID" id="37024759"/>
<sequence>MERMFEEDDDLYVEDFQENDDSDDTYSDFVVDEVNENEADDAEDDYAGTNSVSKTFAAVQRHYEPLTFGPERLFESSKLQFKTRTLPNSRQQGEVIIETIRFATRKLYADGQIEYILFKCPNPHKPAMVLAEAVDRALNAFARLSNGYLHLPMSLALMEDDSVRDILHSGIETANFFSGHCQILQHHFSAVF</sequence>
<proteinExistence type="predicted"/>
<reference evidence="2 3" key="1">
    <citation type="journal article" date="2018" name="Mol. Biol. Evol.">
        <title>Broad Genomic Sampling Reveals a Smut Pathogenic Ancestry of the Fungal Clade Ustilaginomycotina.</title>
        <authorList>
            <person name="Kijpornyongpan T."/>
            <person name="Mondo S.J."/>
            <person name="Barry K."/>
            <person name="Sandor L."/>
            <person name="Lee J."/>
            <person name="Lipzen A."/>
            <person name="Pangilinan J."/>
            <person name="LaButti K."/>
            <person name="Hainaut M."/>
            <person name="Henrissat B."/>
            <person name="Grigoriev I.V."/>
            <person name="Spatafora J.W."/>
            <person name="Aime M.C."/>
        </authorList>
    </citation>
    <scope>NUCLEOTIDE SEQUENCE [LARGE SCALE GENOMIC DNA]</scope>
    <source>
        <strain evidence="2 3">MCA 3882</strain>
    </source>
</reference>
<dbReference type="RefSeq" id="XP_025356764.1">
    <property type="nucleotide sequence ID" value="XM_025502978.1"/>
</dbReference>
<protein>
    <submittedName>
        <fullName evidence="2">Uncharacterized protein</fullName>
    </submittedName>
</protein>
<evidence type="ECO:0000313" key="3">
    <source>
        <dbReference type="Proteomes" id="UP000245771"/>
    </source>
</evidence>
<evidence type="ECO:0000256" key="1">
    <source>
        <dbReference type="SAM" id="MobiDB-lite"/>
    </source>
</evidence>
<name>A0A316VFV3_9BASI</name>
<feature type="region of interest" description="Disordered" evidence="1">
    <location>
        <begin position="1"/>
        <end position="26"/>
    </location>
</feature>
<accession>A0A316VFV3</accession>
<dbReference type="InParanoid" id="A0A316VFV3"/>